<dbReference type="Proteomes" id="UP000004968">
    <property type="component" value="Unassembled WGS sequence"/>
</dbReference>
<evidence type="ECO:0000313" key="2">
    <source>
        <dbReference type="Proteomes" id="UP000004968"/>
    </source>
</evidence>
<organism evidence="1 2">
    <name type="scientific">Hungatella hathewayi DSM 13479</name>
    <dbReference type="NCBI Taxonomy" id="566550"/>
    <lineage>
        <taxon>Bacteria</taxon>
        <taxon>Bacillati</taxon>
        <taxon>Bacillota</taxon>
        <taxon>Clostridia</taxon>
        <taxon>Lachnospirales</taxon>
        <taxon>Lachnospiraceae</taxon>
        <taxon>Hungatella</taxon>
    </lineage>
</organism>
<name>D3APE8_9FIRM</name>
<dbReference type="AlphaFoldDB" id="D3APE8"/>
<evidence type="ECO:0000313" key="1">
    <source>
        <dbReference type="EMBL" id="EFC96309.1"/>
    </source>
</evidence>
<dbReference type="EMBL" id="ACIO01000576">
    <property type="protein sequence ID" value="EFC96309.1"/>
    <property type="molecule type" value="Genomic_DNA"/>
</dbReference>
<accession>D3APE8</accession>
<dbReference type="HOGENOM" id="CLU_2523026_0_0_9"/>
<gene>
    <name evidence="1" type="ORF">CLOSTHATH_05500</name>
</gene>
<proteinExistence type="predicted"/>
<comment type="caution">
    <text evidence="1">The sequence shown here is derived from an EMBL/GenBank/DDBJ whole genome shotgun (WGS) entry which is preliminary data.</text>
</comment>
<protein>
    <submittedName>
        <fullName evidence="1">Uncharacterized protein</fullName>
    </submittedName>
</protein>
<reference evidence="1 2" key="1">
    <citation type="submission" date="2010-01" db="EMBL/GenBank/DDBJ databases">
        <authorList>
            <person name="Weinstock G."/>
            <person name="Sodergren E."/>
            <person name="Clifton S."/>
            <person name="Fulton L."/>
            <person name="Fulton B."/>
            <person name="Courtney L."/>
            <person name="Fronick C."/>
            <person name="Harrison M."/>
            <person name="Strong C."/>
            <person name="Farmer C."/>
            <person name="Delahaunty K."/>
            <person name="Markovic C."/>
            <person name="Hall O."/>
            <person name="Minx P."/>
            <person name="Tomlinson C."/>
            <person name="Mitreva M."/>
            <person name="Nelson J."/>
            <person name="Hou S."/>
            <person name="Wollam A."/>
            <person name="Pepin K.H."/>
            <person name="Johnson M."/>
            <person name="Bhonagiri V."/>
            <person name="Nash W.E."/>
            <person name="Warren W."/>
            <person name="Chinwalla A."/>
            <person name="Mardis E.R."/>
            <person name="Wilson R.K."/>
        </authorList>
    </citation>
    <scope>NUCLEOTIDE SEQUENCE [LARGE SCALE GENOMIC DNA]</scope>
    <source>
        <strain evidence="1 2">DSM 13479</strain>
    </source>
</reference>
<sequence length="84" mass="10032">MRKCRSYLLLLLLRFLVFTLYLHLRQVARGVANYFLFMLKSMSKTFSISKDDFQYAIYDTNKTKNIYHADILLSKYANLNHSIQ</sequence>